<dbReference type="Pfam" id="PF13609">
    <property type="entry name" value="Porin_4"/>
    <property type="match status" value="1"/>
</dbReference>
<evidence type="ECO:0000256" key="1">
    <source>
        <dbReference type="ARBA" id="ARBA00004571"/>
    </source>
</evidence>
<keyword evidence="5" id="KW-0812">Transmembrane</keyword>
<dbReference type="GO" id="GO:0046930">
    <property type="term" value="C:pore complex"/>
    <property type="evidence" value="ECO:0007669"/>
    <property type="project" value="UniProtKB-KW"/>
</dbReference>
<keyword evidence="10" id="KW-0998">Cell outer membrane</keyword>
<keyword evidence="14" id="KW-1185">Reference proteome</keyword>
<dbReference type="EMBL" id="AP027080">
    <property type="protein sequence ID" value="BDU73881.1"/>
    <property type="molecule type" value="Genomic_DNA"/>
</dbReference>
<evidence type="ECO:0000256" key="10">
    <source>
        <dbReference type="ARBA" id="ARBA00023237"/>
    </source>
</evidence>
<keyword evidence="7" id="KW-0406">Ion transport</keyword>
<keyword evidence="3" id="KW-0813">Transport</keyword>
<dbReference type="CDD" id="cd00342">
    <property type="entry name" value="gram_neg_porins"/>
    <property type="match status" value="1"/>
</dbReference>
<organism evidence="13 14">
    <name type="scientific">Mesoterricola silvestris</name>
    <dbReference type="NCBI Taxonomy" id="2927979"/>
    <lineage>
        <taxon>Bacteria</taxon>
        <taxon>Pseudomonadati</taxon>
        <taxon>Acidobacteriota</taxon>
        <taxon>Holophagae</taxon>
        <taxon>Holophagales</taxon>
        <taxon>Holophagaceae</taxon>
        <taxon>Mesoterricola</taxon>
    </lineage>
</organism>
<dbReference type="Proteomes" id="UP001238179">
    <property type="component" value="Chromosome"/>
</dbReference>
<dbReference type="InterPro" id="IPR023614">
    <property type="entry name" value="Porin_dom_sf"/>
</dbReference>
<evidence type="ECO:0000256" key="5">
    <source>
        <dbReference type="ARBA" id="ARBA00022692"/>
    </source>
</evidence>
<accession>A0AA48K9U3</accession>
<keyword evidence="4" id="KW-1134">Transmembrane beta strand</keyword>
<dbReference type="AlphaFoldDB" id="A0AA48K9U3"/>
<comment type="subunit">
    <text evidence="2">Homotrimer.</text>
</comment>
<dbReference type="KEGG" id="msil:METEAL_30550"/>
<evidence type="ECO:0000256" key="7">
    <source>
        <dbReference type="ARBA" id="ARBA00023065"/>
    </source>
</evidence>
<evidence type="ECO:0000256" key="3">
    <source>
        <dbReference type="ARBA" id="ARBA00022448"/>
    </source>
</evidence>
<dbReference type="InterPro" id="IPR050298">
    <property type="entry name" value="Gram-neg_bact_OMP"/>
</dbReference>
<dbReference type="SUPFAM" id="SSF56935">
    <property type="entry name" value="Porins"/>
    <property type="match status" value="1"/>
</dbReference>
<comment type="subcellular location">
    <subcellularLocation>
        <location evidence="1">Cell outer membrane</location>
        <topology evidence="1">Multi-pass membrane protein</topology>
    </subcellularLocation>
</comment>
<protein>
    <recommendedName>
        <fullName evidence="12">Porin domain-containing protein</fullName>
    </recommendedName>
</protein>
<dbReference type="GO" id="GO:0006811">
    <property type="term" value="P:monoatomic ion transport"/>
    <property type="evidence" value="ECO:0007669"/>
    <property type="project" value="UniProtKB-KW"/>
</dbReference>
<evidence type="ECO:0000256" key="2">
    <source>
        <dbReference type="ARBA" id="ARBA00011233"/>
    </source>
</evidence>
<name>A0AA48K9U3_9BACT</name>
<feature type="signal peptide" evidence="11">
    <location>
        <begin position="1"/>
        <end position="21"/>
    </location>
</feature>
<evidence type="ECO:0000313" key="14">
    <source>
        <dbReference type="Proteomes" id="UP001238179"/>
    </source>
</evidence>
<evidence type="ECO:0000256" key="4">
    <source>
        <dbReference type="ARBA" id="ARBA00022452"/>
    </source>
</evidence>
<dbReference type="InterPro" id="IPR033900">
    <property type="entry name" value="Gram_neg_porin_domain"/>
</dbReference>
<keyword evidence="6 11" id="KW-0732">Signal</keyword>
<dbReference type="Gene3D" id="2.40.160.10">
    <property type="entry name" value="Porin"/>
    <property type="match status" value="1"/>
</dbReference>
<evidence type="ECO:0000256" key="8">
    <source>
        <dbReference type="ARBA" id="ARBA00023114"/>
    </source>
</evidence>
<sequence>MRRNLPPFVLALVTLAASAQAPDVQIYGTLLPFLESVKTTGSTAPGLTPALGGAAQVPGSAYTGLDLPSRLRITSGTSNLGFRGAWKLGEDLQVFWQVESAISPDGDAPNTLAGRNSAVGLKGSWGTAFYGNWDTPYKFPLLAVGPLRGLSPFDNALTANPGFNVPGTTTQSGRVNGKADAAFNRRQGNSVQYWSPVWNGFSARVGISVDEGRTTATAAAPSISPTIYSGLVTYAQGPLKVSYGFERHSDYFGLSQLGGSAGATLTNRSSSDTGQELVASYAFPTGTKVSAVAEQLTYEADDTAAGAIRQYKRTNWYTLVQQQLGRHQLWAAYGRGSAGSAQRVGGGGASTDGLEGTQWSAGYSYAIAKNVDLFMSCFGMTNGRSGSLAEFPPVGTVAPGASTTGTGLGLLLTF</sequence>
<evidence type="ECO:0000256" key="11">
    <source>
        <dbReference type="SAM" id="SignalP"/>
    </source>
</evidence>
<feature type="domain" description="Porin" evidence="12">
    <location>
        <begin position="9"/>
        <end position="375"/>
    </location>
</feature>
<keyword evidence="8" id="KW-0626">Porin</keyword>
<dbReference type="PANTHER" id="PTHR34501">
    <property type="entry name" value="PROTEIN YDDL-RELATED"/>
    <property type="match status" value="1"/>
</dbReference>
<reference evidence="14" key="1">
    <citation type="journal article" date="2023" name="Int. J. Syst. Evol. Microbiol.">
        <title>Mesoterricola silvestris gen. nov., sp. nov., Mesoterricola sediminis sp. nov., Geothrix oryzae sp. nov., Geothrix edaphica sp. nov., Geothrix rubra sp. nov., and Geothrix limicola sp. nov., six novel members of Acidobacteriota isolated from soils.</title>
        <authorList>
            <person name="Itoh H."/>
            <person name="Sugisawa Y."/>
            <person name="Mise K."/>
            <person name="Xu Z."/>
            <person name="Kuniyasu M."/>
            <person name="Ushijima N."/>
            <person name="Kawano K."/>
            <person name="Kobayashi E."/>
            <person name="Shiratori Y."/>
            <person name="Masuda Y."/>
            <person name="Senoo K."/>
        </authorList>
    </citation>
    <scope>NUCLEOTIDE SEQUENCE [LARGE SCALE GENOMIC DNA]</scope>
    <source>
        <strain evidence="14">W79</strain>
    </source>
</reference>
<evidence type="ECO:0000313" key="13">
    <source>
        <dbReference type="EMBL" id="BDU73881.1"/>
    </source>
</evidence>
<proteinExistence type="predicted"/>
<dbReference type="GO" id="GO:0015288">
    <property type="term" value="F:porin activity"/>
    <property type="evidence" value="ECO:0007669"/>
    <property type="project" value="UniProtKB-KW"/>
</dbReference>
<keyword evidence="9" id="KW-0472">Membrane</keyword>
<dbReference type="PANTHER" id="PTHR34501:SF9">
    <property type="entry name" value="MAJOR OUTER MEMBRANE PROTEIN P.IA"/>
    <property type="match status" value="1"/>
</dbReference>
<evidence type="ECO:0000256" key="6">
    <source>
        <dbReference type="ARBA" id="ARBA00022729"/>
    </source>
</evidence>
<evidence type="ECO:0000259" key="12">
    <source>
        <dbReference type="Pfam" id="PF13609"/>
    </source>
</evidence>
<dbReference type="RefSeq" id="WP_316412548.1">
    <property type="nucleotide sequence ID" value="NZ_AP027080.1"/>
</dbReference>
<dbReference type="GO" id="GO:0009279">
    <property type="term" value="C:cell outer membrane"/>
    <property type="evidence" value="ECO:0007669"/>
    <property type="project" value="UniProtKB-SubCell"/>
</dbReference>
<evidence type="ECO:0000256" key="9">
    <source>
        <dbReference type="ARBA" id="ARBA00023136"/>
    </source>
</evidence>
<gene>
    <name evidence="13" type="ORF">METEAL_30550</name>
</gene>
<feature type="chain" id="PRO_5041277727" description="Porin domain-containing protein" evidence="11">
    <location>
        <begin position="22"/>
        <end position="414"/>
    </location>
</feature>